<organism evidence="2 3">
    <name type="scientific">Jimgerdemannia flammicorona</name>
    <dbReference type="NCBI Taxonomy" id="994334"/>
    <lineage>
        <taxon>Eukaryota</taxon>
        <taxon>Fungi</taxon>
        <taxon>Fungi incertae sedis</taxon>
        <taxon>Mucoromycota</taxon>
        <taxon>Mucoromycotina</taxon>
        <taxon>Endogonomycetes</taxon>
        <taxon>Endogonales</taxon>
        <taxon>Endogonaceae</taxon>
        <taxon>Jimgerdemannia</taxon>
    </lineage>
</organism>
<reference evidence="2 3" key="1">
    <citation type="journal article" date="2018" name="New Phytol.">
        <title>Phylogenomics of Endogonaceae and evolution of mycorrhizas within Mucoromycota.</title>
        <authorList>
            <person name="Chang Y."/>
            <person name="Desiro A."/>
            <person name="Na H."/>
            <person name="Sandor L."/>
            <person name="Lipzen A."/>
            <person name="Clum A."/>
            <person name="Barry K."/>
            <person name="Grigoriev I.V."/>
            <person name="Martin F.M."/>
            <person name="Stajich J.E."/>
            <person name="Smith M.E."/>
            <person name="Bonito G."/>
            <person name="Spatafora J.W."/>
        </authorList>
    </citation>
    <scope>NUCLEOTIDE SEQUENCE [LARGE SCALE GENOMIC DNA]</scope>
    <source>
        <strain evidence="2 3">GMNB39</strain>
    </source>
</reference>
<feature type="transmembrane region" description="Helical" evidence="1">
    <location>
        <begin position="56"/>
        <end position="83"/>
    </location>
</feature>
<evidence type="ECO:0000256" key="1">
    <source>
        <dbReference type="SAM" id="Phobius"/>
    </source>
</evidence>
<comment type="caution">
    <text evidence="2">The sequence shown here is derived from an EMBL/GenBank/DDBJ whole genome shotgun (WGS) entry which is preliminary data.</text>
</comment>
<dbReference type="EMBL" id="RBNI01009254">
    <property type="protein sequence ID" value="RUP44257.1"/>
    <property type="molecule type" value="Genomic_DNA"/>
</dbReference>
<proteinExistence type="predicted"/>
<keyword evidence="1" id="KW-0812">Transmembrane</keyword>
<dbReference type="AlphaFoldDB" id="A0A433D096"/>
<name>A0A433D096_9FUNG</name>
<feature type="transmembrane region" description="Helical" evidence="1">
    <location>
        <begin position="21"/>
        <end position="44"/>
    </location>
</feature>
<evidence type="ECO:0000313" key="2">
    <source>
        <dbReference type="EMBL" id="RUP44257.1"/>
    </source>
</evidence>
<protein>
    <submittedName>
        <fullName evidence="2">Uncharacterized protein</fullName>
    </submittedName>
</protein>
<accession>A0A433D096</accession>
<dbReference type="Proteomes" id="UP000268093">
    <property type="component" value="Unassembled WGS sequence"/>
</dbReference>
<keyword evidence="3" id="KW-1185">Reference proteome</keyword>
<gene>
    <name evidence="2" type="ORF">BC936DRAFT_149707</name>
</gene>
<evidence type="ECO:0000313" key="3">
    <source>
        <dbReference type="Proteomes" id="UP000268093"/>
    </source>
</evidence>
<sequence>MRRICNKVHHLVLLMMPSLHYCIIPISQLSLYLQCSSTIIALSLDSPGICHHDPLSLVFTITFTLLISSYMHTLTTHCTFFIFQRRCFSSPQKTVPFLIKPRRHR</sequence>
<keyword evidence="1" id="KW-0472">Membrane</keyword>
<keyword evidence="1" id="KW-1133">Transmembrane helix</keyword>